<dbReference type="PANTHER" id="PTHR46018:SF2">
    <property type="entry name" value="ZINC PHOSPHODIESTERASE ELAC PROTEIN 1"/>
    <property type="match status" value="1"/>
</dbReference>
<dbReference type="Pfam" id="PF23023">
    <property type="entry name" value="Anti-Pycsar_Apyc1"/>
    <property type="match status" value="1"/>
</dbReference>
<reference evidence="1 2" key="1">
    <citation type="submission" date="2020-08" db="EMBL/GenBank/DDBJ databases">
        <title>Genomic Encyclopedia of Type Strains, Phase IV (KMG-IV): sequencing the most valuable type-strain genomes for metagenomic binning, comparative biology and taxonomic classification.</title>
        <authorList>
            <person name="Goeker M."/>
        </authorList>
    </citation>
    <scope>NUCLEOTIDE SEQUENCE [LARGE SCALE GENOMIC DNA]</scope>
    <source>
        <strain evidence="1 2">DSM 12252</strain>
    </source>
</reference>
<gene>
    <name evidence="1" type="ORF">HNQ65_002242</name>
</gene>
<evidence type="ECO:0000313" key="2">
    <source>
        <dbReference type="Proteomes" id="UP000590740"/>
    </source>
</evidence>
<keyword evidence="1" id="KW-0378">Hydrolase</keyword>
<sequence length="341" mass="38914">MSLSFRILGTAGSDNALLVQVDSGQAVERLLFDCGDACLSDLPFAEIQAIDQLFFSHLHMDHVGGFDAFFRSTFNRQAKPNRIWGPPGTMRILQHRFQGFLWNLHEEMAATWRVSDVHPQEIHTARFELREAFATAHDEGAQPYVRKLWEGEGCVVEAITMDHRTPTLAYIVREKARRNVDTSRLSPLGLKPGPWLKQLKEASGSTDMVDIDGVMHSMNELRERLIVETPGDSIAYLTDFLLDEPAMERLTDALQGCRVMVCEGQYRHADIELARRNFHMTTVLAATLAERARVEELVLFHLSDRYPRADWLEMLKEARQVFPKTTYPPHWDLDLSVPQQA</sequence>
<dbReference type="AlphaFoldDB" id="A0A7W8DK39"/>
<proteinExistence type="predicted"/>
<accession>A0A7W8DK39</accession>
<dbReference type="EC" id="3.1.26.11" evidence="1"/>
<dbReference type="RefSeq" id="WP_184339579.1">
    <property type="nucleotide sequence ID" value="NZ_JACHIG010000004.1"/>
</dbReference>
<dbReference type="SUPFAM" id="SSF56281">
    <property type="entry name" value="Metallo-hydrolase/oxidoreductase"/>
    <property type="match status" value="1"/>
</dbReference>
<dbReference type="Proteomes" id="UP000590740">
    <property type="component" value="Unassembled WGS sequence"/>
</dbReference>
<protein>
    <submittedName>
        <fullName evidence="1">Ribonuclease Z</fullName>
        <ecNumber evidence="1">3.1.26.11</ecNumber>
    </submittedName>
</protein>
<dbReference type="NCBIfam" id="NF002558">
    <property type="entry name" value="PRK02126.1"/>
    <property type="match status" value="1"/>
</dbReference>
<dbReference type="InterPro" id="IPR036866">
    <property type="entry name" value="RibonucZ/Hydroxyglut_hydro"/>
</dbReference>
<dbReference type="PANTHER" id="PTHR46018">
    <property type="entry name" value="ZINC PHOSPHODIESTERASE ELAC PROTEIN 1"/>
    <property type="match status" value="1"/>
</dbReference>
<dbReference type="Gene3D" id="3.60.15.10">
    <property type="entry name" value="Ribonuclease Z/Hydroxyacylglutathione hydrolase-like"/>
    <property type="match status" value="1"/>
</dbReference>
<organism evidence="1 2">
    <name type="scientific">Prosthecobacter vanneervenii</name>
    <dbReference type="NCBI Taxonomy" id="48466"/>
    <lineage>
        <taxon>Bacteria</taxon>
        <taxon>Pseudomonadati</taxon>
        <taxon>Verrucomicrobiota</taxon>
        <taxon>Verrucomicrobiia</taxon>
        <taxon>Verrucomicrobiales</taxon>
        <taxon>Verrucomicrobiaceae</taxon>
        <taxon>Prosthecobacter</taxon>
    </lineage>
</organism>
<comment type="caution">
    <text evidence="1">The sequence shown here is derived from an EMBL/GenBank/DDBJ whole genome shotgun (WGS) entry which is preliminary data.</text>
</comment>
<dbReference type="GO" id="GO:0042781">
    <property type="term" value="F:3'-tRNA processing endoribonuclease activity"/>
    <property type="evidence" value="ECO:0007669"/>
    <property type="project" value="UniProtKB-EC"/>
</dbReference>
<evidence type="ECO:0000313" key="1">
    <source>
        <dbReference type="EMBL" id="MBB5032660.1"/>
    </source>
</evidence>
<name>A0A7W8DK39_9BACT</name>
<dbReference type="EMBL" id="JACHIG010000004">
    <property type="protein sequence ID" value="MBB5032660.1"/>
    <property type="molecule type" value="Genomic_DNA"/>
</dbReference>
<keyword evidence="2" id="KW-1185">Reference proteome</keyword>